<evidence type="ECO:0000313" key="1">
    <source>
        <dbReference type="EMBL" id="GAI94675.1"/>
    </source>
</evidence>
<feature type="non-terminal residue" evidence="1">
    <location>
        <position position="270"/>
    </location>
</feature>
<protein>
    <submittedName>
        <fullName evidence="1">Uncharacterized protein</fullName>
    </submittedName>
</protein>
<name>X1U4C3_9ZZZZ</name>
<proteinExistence type="predicted"/>
<dbReference type="AlphaFoldDB" id="X1U4C3"/>
<reference evidence="1" key="1">
    <citation type="journal article" date="2014" name="Front. Microbiol.">
        <title>High frequency of phylogenetically diverse reductive dehalogenase-homologous genes in deep subseafloor sedimentary metagenomes.</title>
        <authorList>
            <person name="Kawai M."/>
            <person name="Futagami T."/>
            <person name="Toyoda A."/>
            <person name="Takaki Y."/>
            <person name="Nishi S."/>
            <person name="Hori S."/>
            <person name="Arai W."/>
            <person name="Tsubouchi T."/>
            <person name="Morono Y."/>
            <person name="Uchiyama I."/>
            <person name="Ito T."/>
            <person name="Fujiyama A."/>
            <person name="Inagaki F."/>
            <person name="Takami H."/>
        </authorList>
    </citation>
    <scope>NUCLEOTIDE SEQUENCE</scope>
    <source>
        <strain evidence="1">Expedition CK06-06</strain>
    </source>
</reference>
<accession>X1U4C3</accession>
<gene>
    <name evidence="1" type="ORF">S12H4_34918</name>
</gene>
<sequence length="270" mass="30804">MSGASVTYSGFQDAFYQNFWIDNVSLVLTTLANSTLNGINLTVVGNPLNDDANWGSSSLSLNSQWTLDPISIEFTTTSPSLSFNLNTSIFGYRETTSKIDQQNNDGLNYYILENGTIYWEFYHNFYMPSQYSYFEFIFSKPKNWEFIYALDPTLQSRPFENGALGDLDLKINKTNALFPGWWSFKATSPNYLDIENTMMLKQGEWTHTSFDTGESTRIKTQVNYSSEIPSNIESTEVNLTIFDSEGHQWYSEVKSPLSNGTILFSEVRIL</sequence>
<dbReference type="EMBL" id="BARW01020699">
    <property type="protein sequence ID" value="GAI94675.1"/>
    <property type="molecule type" value="Genomic_DNA"/>
</dbReference>
<comment type="caution">
    <text evidence="1">The sequence shown here is derived from an EMBL/GenBank/DDBJ whole genome shotgun (WGS) entry which is preliminary data.</text>
</comment>
<organism evidence="1">
    <name type="scientific">marine sediment metagenome</name>
    <dbReference type="NCBI Taxonomy" id="412755"/>
    <lineage>
        <taxon>unclassified sequences</taxon>
        <taxon>metagenomes</taxon>
        <taxon>ecological metagenomes</taxon>
    </lineage>
</organism>